<comment type="subcellular location">
    <subcellularLocation>
        <location evidence="1">Nucleus</location>
    </subcellularLocation>
</comment>
<dbReference type="Gene3D" id="3.30.160.60">
    <property type="entry name" value="Classic Zinc Finger"/>
    <property type="match status" value="2"/>
</dbReference>
<feature type="domain" description="C2H2-type" evidence="11">
    <location>
        <begin position="64"/>
        <end position="91"/>
    </location>
</feature>
<comment type="similarity">
    <text evidence="8">Belongs to the pacC/RIM101 family.</text>
</comment>
<keyword evidence="6" id="KW-0862">Zinc</keyword>
<dbReference type="Pfam" id="PF00096">
    <property type="entry name" value="zf-C2H2"/>
    <property type="match status" value="1"/>
</dbReference>
<dbReference type="PANTHER" id="PTHR47257:SF1">
    <property type="entry name" value="PH-RESPONSE TRANSCRIPTION FACTOR PACC_RIM101"/>
    <property type="match status" value="1"/>
</dbReference>
<evidence type="ECO:0000256" key="5">
    <source>
        <dbReference type="ARBA" id="ARBA00022771"/>
    </source>
</evidence>
<evidence type="ECO:0000256" key="3">
    <source>
        <dbReference type="ARBA" id="ARBA00022723"/>
    </source>
</evidence>
<evidence type="ECO:0000256" key="1">
    <source>
        <dbReference type="ARBA" id="ARBA00004123"/>
    </source>
</evidence>
<dbReference type="GO" id="GO:0005634">
    <property type="term" value="C:nucleus"/>
    <property type="evidence" value="ECO:0007669"/>
    <property type="project" value="UniProtKB-SubCell"/>
</dbReference>
<dbReference type="FunFam" id="3.30.160.60:FF:000512">
    <property type="entry name" value="zinc finger protein 197 isoform X1"/>
    <property type="match status" value="1"/>
</dbReference>
<dbReference type="AlphaFoldDB" id="M5G852"/>
<evidence type="ECO:0000256" key="6">
    <source>
        <dbReference type="ARBA" id="ARBA00022833"/>
    </source>
</evidence>
<dbReference type="PROSITE" id="PS50157">
    <property type="entry name" value="ZINC_FINGER_C2H2_2"/>
    <property type="match status" value="2"/>
</dbReference>
<reference evidence="12 13" key="1">
    <citation type="journal article" date="2012" name="Science">
        <title>The Paleozoic origin of enzymatic lignin decomposition reconstructed from 31 fungal genomes.</title>
        <authorList>
            <person name="Floudas D."/>
            <person name="Binder M."/>
            <person name="Riley R."/>
            <person name="Barry K."/>
            <person name="Blanchette R.A."/>
            <person name="Henrissat B."/>
            <person name="Martinez A.T."/>
            <person name="Otillar R."/>
            <person name="Spatafora J.W."/>
            <person name="Yadav J.S."/>
            <person name="Aerts A."/>
            <person name="Benoit I."/>
            <person name="Boyd A."/>
            <person name="Carlson A."/>
            <person name="Copeland A."/>
            <person name="Coutinho P.M."/>
            <person name="de Vries R.P."/>
            <person name="Ferreira P."/>
            <person name="Findley K."/>
            <person name="Foster B."/>
            <person name="Gaskell J."/>
            <person name="Glotzer D."/>
            <person name="Gorecki P."/>
            <person name="Heitman J."/>
            <person name="Hesse C."/>
            <person name="Hori C."/>
            <person name="Igarashi K."/>
            <person name="Jurgens J.A."/>
            <person name="Kallen N."/>
            <person name="Kersten P."/>
            <person name="Kohler A."/>
            <person name="Kuees U."/>
            <person name="Kumar T.K.A."/>
            <person name="Kuo A."/>
            <person name="LaButti K."/>
            <person name="Larrondo L.F."/>
            <person name="Lindquist E."/>
            <person name="Ling A."/>
            <person name="Lombard V."/>
            <person name="Lucas S."/>
            <person name="Lundell T."/>
            <person name="Martin R."/>
            <person name="McLaughlin D.J."/>
            <person name="Morgenstern I."/>
            <person name="Morin E."/>
            <person name="Murat C."/>
            <person name="Nagy L.G."/>
            <person name="Nolan M."/>
            <person name="Ohm R.A."/>
            <person name="Patyshakuliyeva A."/>
            <person name="Rokas A."/>
            <person name="Ruiz-Duenas F.J."/>
            <person name="Sabat G."/>
            <person name="Salamov A."/>
            <person name="Samejima M."/>
            <person name="Schmutz J."/>
            <person name="Slot J.C."/>
            <person name="St John F."/>
            <person name="Stenlid J."/>
            <person name="Sun H."/>
            <person name="Sun S."/>
            <person name="Syed K."/>
            <person name="Tsang A."/>
            <person name="Wiebenga A."/>
            <person name="Young D."/>
            <person name="Pisabarro A."/>
            <person name="Eastwood D.C."/>
            <person name="Martin F."/>
            <person name="Cullen D."/>
            <person name="Grigoriev I.V."/>
            <person name="Hibbett D.S."/>
        </authorList>
    </citation>
    <scope>NUCLEOTIDE SEQUENCE [LARGE SCALE GENOMIC DNA]</scope>
    <source>
        <strain evidence="12 13">DJM-731 SS1</strain>
    </source>
</reference>
<dbReference type="RefSeq" id="XP_040626835.1">
    <property type="nucleotide sequence ID" value="XM_040775314.1"/>
</dbReference>
<dbReference type="GO" id="GO:0045944">
    <property type="term" value="P:positive regulation of transcription by RNA polymerase II"/>
    <property type="evidence" value="ECO:0007669"/>
    <property type="project" value="TreeGrafter"/>
</dbReference>
<dbReference type="EMBL" id="JH795868">
    <property type="protein sequence ID" value="EJT99937.1"/>
    <property type="molecule type" value="Genomic_DNA"/>
</dbReference>
<name>M5G852_DACPD</name>
<accession>M5G852</accession>
<dbReference type="SMART" id="SM00355">
    <property type="entry name" value="ZnF_C2H2"/>
    <property type="match status" value="2"/>
</dbReference>
<evidence type="ECO:0000256" key="7">
    <source>
        <dbReference type="ARBA" id="ARBA00023242"/>
    </source>
</evidence>
<dbReference type="GeneID" id="63690376"/>
<keyword evidence="7" id="KW-0539">Nucleus</keyword>
<evidence type="ECO:0000256" key="4">
    <source>
        <dbReference type="ARBA" id="ARBA00022737"/>
    </source>
</evidence>
<dbReference type="InterPro" id="IPR013087">
    <property type="entry name" value="Znf_C2H2_type"/>
</dbReference>
<dbReference type="SUPFAM" id="SSF57667">
    <property type="entry name" value="beta-beta-alpha zinc fingers"/>
    <property type="match status" value="1"/>
</dbReference>
<evidence type="ECO:0000313" key="13">
    <source>
        <dbReference type="Proteomes" id="UP000030653"/>
    </source>
</evidence>
<keyword evidence="13" id="KW-1185">Reference proteome</keyword>
<dbReference type="PANTHER" id="PTHR47257">
    <property type="entry name" value="PH-RESPONSE TRANSCRIPTION FACTOR PACC/RIM101"/>
    <property type="match status" value="1"/>
</dbReference>
<keyword evidence="4" id="KW-0677">Repeat</keyword>
<gene>
    <name evidence="12" type="ORF">DACRYDRAFT_55334</name>
</gene>
<feature type="region of interest" description="Disordered" evidence="10">
    <location>
        <begin position="87"/>
        <end position="157"/>
    </location>
</feature>
<evidence type="ECO:0000313" key="12">
    <source>
        <dbReference type="EMBL" id="EJT99937.1"/>
    </source>
</evidence>
<evidence type="ECO:0000256" key="8">
    <source>
        <dbReference type="ARBA" id="ARBA00038089"/>
    </source>
</evidence>
<protein>
    <recommendedName>
        <fullName evidence="11">C2H2-type domain-containing protein</fullName>
    </recommendedName>
</protein>
<dbReference type="GO" id="GO:0008270">
    <property type="term" value="F:zinc ion binding"/>
    <property type="evidence" value="ECO:0007669"/>
    <property type="project" value="UniProtKB-KW"/>
</dbReference>
<evidence type="ECO:0000256" key="9">
    <source>
        <dbReference type="PROSITE-ProRule" id="PRU00042"/>
    </source>
</evidence>
<evidence type="ECO:0000259" key="11">
    <source>
        <dbReference type="PROSITE" id="PS50157"/>
    </source>
</evidence>
<evidence type="ECO:0000256" key="2">
    <source>
        <dbReference type="ARBA" id="ARBA00022491"/>
    </source>
</evidence>
<organism evidence="12 13">
    <name type="scientific">Dacryopinax primogenitus (strain DJM 731)</name>
    <name type="common">Brown rot fungus</name>
    <dbReference type="NCBI Taxonomy" id="1858805"/>
    <lineage>
        <taxon>Eukaryota</taxon>
        <taxon>Fungi</taxon>
        <taxon>Dikarya</taxon>
        <taxon>Basidiomycota</taxon>
        <taxon>Agaricomycotina</taxon>
        <taxon>Dacrymycetes</taxon>
        <taxon>Dacrymycetales</taxon>
        <taxon>Dacrymycetaceae</taxon>
        <taxon>Dacryopinax</taxon>
    </lineage>
</organism>
<keyword evidence="5 9" id="KW-0863">Zinc-finger</keyword>
<dbReference type="PROSITE" id="PS00028">
    <property type="entry name" value="ZINC_FINGER_C2H2_1"/>
    <property type="match status" value="2"/>
</dbReference>
<keyword evidence="3" id="KW-0479">Metal-binding</keyword>
<evidence type="ECO:0000256" key="10">
    <source>
        <dbReference type="SAM" id="MobiDB-lite"/>
    </source>
</evidence>
<feature type="compositionally biased region" description="Polar residues" evidence="10">
    <location>
        <begin position="141"/>
        <end position="150"/>
    </location>
</feature>
<sequence>MWENCSHRAADPELLYIHLCNDHIGRKSTGNLCLTCKWKDCGVSCAKRDHITSHLRVHTPLKPHTCDICNKAFKRPQDLKKHEKIHTAEHHTAHKHSKAQLAPGTLLPHTGISPHSSASLSPDVGIGGTPPRADGLPSVRRSPQQAQCASPNPVHCI</sequence>
<feature type="domain" description="C2H2-type" evidence="11">
    <location>
        <begin position="34"/>
        <end position="63"/>
    </location>
</feature>
<dbReference type="InterPro" id="IPR036236">
    <property type="entry name" value="Znf_C2H2_sf"/>
</dbReference>
<keyword evidence="2" id="KW-0678">Repressor</keyword>
<proteinExistence type="inferred from homology"/>
<dbReference type="HOGENOM" id="CLU_1677836_0_0_1"/>
<dbReference type="InterPro" id="IPR050806">
    <property type="entry name" value="pacC/RIM101"/>
</dbReference>
<dbReference type="OrthoDB" id="6155966at2759"/>
<dbReference type="STRING" id="1858805.M5G852"/>
<dbReference type="Proteomes" id="UP000030653">
    <property type="component" value="Unassembled WGS sequence"/>
</dbReference>